<reference evidence="1" key="1">
    <citation type="submission" date="2023-03" db="EMBL/GenBank/DDBJ databases">
        <title>Massive genome expansion in bonnet fungi (Mycena s.s.) driven by repeated elements and novel gene families across ecological guilds.</title>
        <authorList>
            <consortium name="Lawrence Berkeley National Laboratory"/>
            <person name="Harder C.B."/>
            <person name="Miyauchi S."/>
            <person name="Viragh M."/>
            <person name="Kuo A."/>
            <person name="Thoen E."/>
            <person name="Andreopoulos B."/>
            <person name="Lu D."/>
            <person name="Skrede I."/>
            <person name="Drula E."/>
            <person name="Henrissat B."/>
            <person name="Morin E."/>
            <person name="Kohler A."/>
            <person name="Barry K."/>
            <person name="LaButti K."/>
            <person name="Morin E."/>
            <person name="Salamov A."/>
            <person name="Lipzen A."/>
            <person name="Mereny Z."/>
            <person name="Hegedus B."/>
            <person name="Baldrian P."/>
            <person name="Stursova M."/>
            <person name="Weitz H."/>
            <person name="Taylor A."/>
            <person name="Grigoriev I.V."/>
            <person name="Nagy L.G."/>
            <person name="Martin F."/>
            <person name="Kauserud H."/>
        </authorList>
    </citation>
    <scope>NUCLEOTIDE SEQUENCE</scope>
    <source>
        <strain evidence="1">9284</strain>
    </source>
</reference>
<proteinExistence type="predicted"/>
<dbReference type="EMBL" id="JARKIF010000004">
    <property type="protein sequence ID" value="KAJ7641192.1"/>
    <property type="molecule type" value="Genomic_DNA"/>
</dbReference>
<keyword evidence="2" id="KW-1185">Reference proteome</keyword>
<protein>
    <submittedName>
        <fullName evidence="1">Uncharacterized protein</fullName>
    </submittedName>
</protein>
<organism evidence="1 2">
    <name type="scientific">Roridomyces roridus</name>
    <dbReference type="NCBI Taxonomy" id="1738132"/>
    <lineage>
        <taxon>Eukaryota</taxon>
        <taxon>Fungi</taxon>
        <taxon>Dikarya</taxon>
        <taxon>Basidiomycota</taxon>
        <taxon>Agaricomycotina</taxon>
        <taxon>Agaricomycetes</taxon>
        <taxon>Agaricomycetidae</taxon>
        <taxon>Agaricales</taxon>
        <taxon>Marasmiineae</taxon>
        <taxon>Mycenaceae</taxon>
        <taxon>Roridomyces</taxon>
    </lineage>
</organism>
<evidence type="ECO:0000313" key="2">
    <source>
        <dbReference type="Proteomes" id="UP001221142"/>
    </source>
</evidence>
<dbReference type="Proteomes" id="UP001221142">
    <property type="component" value="Unassembled WGS sequence"/>
</dbReference>
<dbReference type="AlphaFoldDB" id="A0AAD7FW00"/>
<evidence type="ECO:0000313" key="1">
    <source>
        <dbReference type="EMBL" id="KAJ7641192.1"/>
    </source>
</evidence>
<gene>
    <name evidence="1" type="ORF">FB45DRAFT_999975</name>
</gene>
<accession>A0AAD7FW00</accession>
<sequence>MRARSGPRAFEYRWFMGRVERGGSGQAAQLHPTVKPLIRPSPPELLQFAQTTNQTHSTTYHHRSNAGSIKGKKPNFWVEISRLSRPRACTKDKLMDRLQITWQPKNVRKEKESSRFAHGIYEQQVGFELWDFSKGESPPSEFPFLLGVPTIRAIESDVRDGGKGGTKGFLGEIVHPGDDNVLQFASGPGDEGFILETFAQC</sequence>
<name>A0AAD7FW00_9AGAR</name>
<comment type="caution">
    <text evidence="1">The sequence shown here is derived from an EMBL/GenBank/DDBJ whole genome shotgun (WGS) entry which is preliminary data.</text>
</comment>